<dbReference type="SUPFAM" id="SSF48208">
    <property type="entry name" value="Six-hairpin glycosidases"/>
    <property type="match status" value="1"/>
</dbReference>
<reference evidence="1 2" key="1">
    <citation type="submission" date="2015-06" db="EMBL/GenBank/DDBJ databases">
        <title>New insights into the roles of widespread benthic archaea in carbon and nitrogen cycling.</title>
        <authorList>
            <person name="Lazar C.S."/>
            <person name="Baker B.J."/>
            <person name="Seitz K.W."/>
            <person name="Hyde A.S."/>
            <person name="Dick G.J."/>
            <person name="Hinrichs K.-U."/>
            <person name="Teske A.P."/>
        </authorList>
    </citation>
    <scope>NUCLEOTIDE SEQUENCE [LARGE SCALE GENOMIC DNA]</scope>
    <source>
        <strain evidence="1">DG-45</strain>
    </source>
</reference>
<organism evidence="1 2">
    <name type="scientific">miscellaneous Crenarchaeota group-15 archaeon DG-45</name>
    <dbReference type="NCBI Taxonomy" id="1685127"/>
    <lineage>
        <taxon>Archaea</taxon>
        <taxon>Candidatus Bathyarchaeota</taxon>
        <taxon>MCG-15</taxon>
    </lineage>
</organism>
<evidence type="ECO:0000313" key="2">
    <source>
        <dbReference type="Proteomes" id="UP000037210"/>
    </source>
</evidence>
<accession>A0A0M0BQE6</accession>
<proteinExistence type="predicted"/>
<dbReference type="GO" id="GO:0005975">
    <property type="term" value="P:carbohydrate metabolic process"/>
    <property type="evidence" value="ECO:0007669"/>
    <property type="project" value="InterPro"/>
</dbReference>
<gene>
    <name evidence="1" type="ORF">AC482_02885</name>
</gene>
<evidence type="ECO:0000313" key="1">
    <source>
        <dbReference type="EMBL" id="KON30807.1"/>
    </source>
</evidence>
<dbReference type="EMBL" id="LFWZ01000020">
    <property type="protein sequence ID" value="KON30807.1"/>
    <property type="molecule type" value="Genomic_DNA"/>
</dbReference>
<dbReference type="Proteomes" id="UP000037210">
    <property type="component" value="Unassembled WGS sequence"/>
</dbReference>
<protein>
    <recommendedName>
        <fullName evidence="3">Alpha-macroglobulin-like TED domain-containing protein</fullName>
    </recommendedName>
</protein>
<comment type="caution">
    <text evidence="1">The sequence shown here is derived from an EMBL/GenBank/DDBJ whole genome shotgun (WGS) entry which is preliminary data.</text>
</comment>
<sequence length="321" mass="36777">MVEARERGVRWLLSQLNVDCSISPYDHAIGSFYRLPWAFAVTGHSWEGAMLLEWFRRNMFNEEGDFAGKYSREDADGMYPYPNSNLIYGAHLLRQFDISQKGMRFLLTLQDKEAGGFYSRKDNLGPTGEQDIWVSSQAGLTCLLTGRLEAAIRVGVFLEMMWNLQPDVEGKLYHVYSKKEGLIREPRKCVDAGAPAQLYFQPGIAAAFLSRLYMARPERKYLDLAKGYIEFAMRCSDDKLSRPQVRKTGWGAGLVYQITKDTRYRLYAMRVLDYILDAQYPEGHWVNLIASSTRPERHQSIETSAEAIVHLDHITASINVY</sequence>
<dbReference type="InterPro" id="IPR008928">
    <property type="entry name" value="6-hairpin_glycosidase_sf"/>
</dbReference>
<dbReference type="AlphaFoldDB" id="A0A0M0BQE6"/>
<name>A0A0M0BQE6_9ARCH</name>
<evidence type="ECO:0008006" key="3">
    <source>
        <dbReference type="Google" id="ProtNLM"/>
    </source>
</evidence>